<feature type="domain" description="Terpene synthase metal-binding" evidence="7">
    <location>
        <begin position="304"/>
        <end position="543"/>
    </location>
</feature>
<reference evidence="8" key="1">
    <citation type="submission" date="2022-08" db="EMBL/GenBank/DDBJ databases">
        <authorList>
            <person name="Gutierrez-Valencia J."/>
        </authorList>
    </citation>
    <scope>NUCLEOTIDE SEQUENCE</scope>
</reference>
<dbReference type="GO" id="GO:0016102">
    <property type="term" value="P:diterpenoid biosynthetic process"/>
    <property type="evidence" value="ECO:0007669"/>
    <property type="project" value="InterPro"/>
</dbReference>
<dbReference type="InterPro" id="IPR005630">
    <property type="entry name" value="Terpene_synthase_metal-bd"/>
</dbReference>
<dbReference type="EMBL" id="CAMGYJ010000005">
    <property type="protein sequence ID" value="CAI0420546.1"/>
    <property type="molecule type" value="Genomic_DNA"/>
</dbReference>
<dbReference type="CDD" id="cd00684">
    <property type="entry name" value="Terpene_cyclase_plant_C1"/>
    <property type="match status" value="1"/>
</dbReference>
<evidence type="ECO:0000256" key="1">
    <source>
        <dbReference type="ARBA" id="ARBA00001946"/>
    </source>
</evidence>
<sequence length="620" mass="71678">MAAQGARIFFSAQNQPARNRLSPARHYLLKCSTRLAAACRQHTSTGTAEPPTVIQRRSGNYGPNIWESHQRSKPQHPDDNTQVIERVEELKKYVRRNLLSDDHIGEGGGEEATVADERVEMIDTLQRLGIGYHFEPEIQNALRTVEAAAISGNNLHTCALRFRLLRQAGIWVSPDVFKGFRDEDGKFKQEITSDVRGLLSLYEASYLGIPDENVLDEAKIFARSHLHKLLYKAESTTITSHQLSRALELPSHWRIRRSEARWHIEQYKDTEGMDPAVLELAMLDFNMVQLVYQTDLEDLNRWWKELALTEKLEFARDRLNESFLWGVSLIQEPQFSYCRKIMSKLVCLINAVDDVYDVYGSPDELQLFTAAILRWDAEELDELPEYMKICFMAVYNTANELAYYTIKQQGFNCLPYLKQAWKEQCRLYLEEANTFHNVGFDQTFEEYLDHGWNTVASSIVLIHTYAASGETLTKEAFEYLTNYPKLTRWEATVARLTNDLATSKAELERGDILKSIERYMKEKGVSEEEARKYIQWRIGETWKRINEEVVKNSDHRMGMYVNLAVNLARGHHFMYHSGDANGFPTEKDKDQAMKLLYQPLLVLAMEDSTTSEKNNLSYCR</sequence>
<dbReference type="PANTHER" id="PTHR31225:SF98">
    <property type="entry name" value="TERPENE SYNTHASE 9-RELATED"/>
    <property type="match status" value="1"/>
</dbReference>
<evidence type="ECO:0000256" key="2">
    <source>
        <dbReference type="ARBA" id="ARBA00022723"/>
    </source>
</evidence>
<comment type="caution">
    <text evidence="8">The sequence shown here is derived from an EMBL/GenBank/DDBJ whole genome shotgun (WGS) entry which is preliminary data.</text>
</comment>
<dbReference type="InterPro" id="IPR036965">
    <property type="entry name" value="Terpene_synth_N_sf"/>
</dbReference>
<dbReference type="InterPro" id="IPR008949">
    <property type="entry name" value="Isoprenoid_synthase_dom_sf"/>
</dbReference>
<dbReference type="FunFam" id="1.50.10.130:FF:000001">
    <property type="entry name" value="Isoprene synthase, chloroplastic"/>
    <property type="match status" value="1"/>
</dbReference>
<dbReference type="InterPro" id="IPR044814">
    <property type="entry name" value="Terpene_cyclase_plant_C1"/>
</dbReference>
<evidence type="ECO:0000313" key="9">
    <source>
        <dbReference type="Proteomes" id="UP001154282"/>
    </source>
</evidence>
<dbReference type="SFLD" id="SFLDS00005">
    <property type="entry name" value="Isoprenoid_Synthase_Type_I"/>
    <property type="match status" value="1"/>
</dbReference>
<comment type="cofactor">
    <cofactor evidence="1">
        <name>Mg(2+)</name>
        <dbReference type="ChEBI" id="CHEBI:18420"/>
    </cofactor>
</comment>
<dbReference type="AlphaFoldDB" id="A0AAV0KES6"/>
<accession>A0AAV0KES6</accession>
<evidence type="ECO:0000259" key="6">
    <source>
        <dbReference type="Pfam" id="PF01397"/>
    </source>
</evidence>
<feature type="domain" description="Terpene synthase N-terminal" evidence="6">
    <location>
        <begin position="76"/>
        <end position="245"/>
    </location>
</feature>
<evidence type="ECO:0000256" key="3">
    <source>
        <dbReference type="ARBA" id="ARBA00022842"/>
    </source>
</evidence>
<dbReference type="InterPro" id="IPR050148">
    <property type="entry name" value="Terpene_synthase-like"/>
</dbReference>
<name>A0AAV0KES6_9ROSI</name>
<gene>
    <name evidence="8" type="ORF">LITE_LOCUS18414</name>
</gene>
<evidence type="ECO:0000259" key="7">
    <source>
        <dbReference type="Pfam" id="PF03936"/>
    </source>
</evidence>
<protein>
    <submittedName>
        <fullName evidence="8">Uncharacterized protein</fullName>
    </submittedName>
</protein>
<evidence type="ECO:0000256" key="5">
    <source>
        <dbReference type="SAM" id="MobiDB-lite"/>
    </source>
</evidence>
<organism evidence="8 9">
    <name type="scientific">Linum tenue</name>
    <dbReference type="NCBI Taxonomy" id="586396"/>
    <lineage>
        <taxon>Eukaryota</taxon>
        <taxon>Viridiplantae</taxon>
        <taxon>Streptophyta</taxon>
        <taxon>Embryophyta</taxon>
        <taxon>Tracheophyta</taxon>
        <taxon>Spermatophyta</taxon>
        <taxon>Magnoliopsida</taxon>
        <taxon>eudicotyledons</taxon>
        <taxon>Gunneridae</taxon>
        <taxon>Pentapetalae</taxon>
        <taxon>rosids</taxon>
        <taxon>fabids</taxon>
        <taxon>Malpighiales</taxon>
        <taxon>Linaceae</taxon>
        <taxon>Linum</taxon>
    </lineage>
</organism>
<evidence type="ECO:0000256" key="4">
    <source>
        <dbReference type="ARBA" id="ARBA00023239"/>
    </source>
</evidence>
<dbReference type="GO" id="GO:0010333">
    <property type="term" value="F:terpene synthase activity"/>
    <property type="evidence" value="ECO:0007669"/>
    <property type="project" value="InterPro"/>
</dbReference>
<dbReference type="PANTHER" id="PTHR31225">
    <property type="entry name" value="OS04G0344100 PROTEIN-RELATED"/>
    <property type="match status" value="1"/>
</dbReference>
<dbReference type="SFLD" id="SFLDG01019">
    <property type="entry name" value="Terpene_Cyclase_Like_1_C_Termi"/>
    <property type="match status" value="1"/>
</dbReference>
<evidence type="ECO:0000313" key="8">
    <source>
        <dbReference type="EMBL" id="CAI0420546.1"/>
    </source>
</evidence>
<dbReference type="GO" id="GO:0120251">
    <property type="term" value="P:hydrocarbon biosynthetic process"/>
    <property type="evidence" value="ECO:0007669"/>
    <property type="project" value="UniProtKB-ARBA"/>
</dbReference>
<dbReference type="SUPFAM" id="SSF48239">
    <property type="entry name" value="Terpenoid cyclases/Protein prenyltransferases"/>
    <property type="match status" value="1"/>
</dbReference>
<dbReference type="Proteomes" id="UP001154282">
    <property type="component" value="Unassembled WGS sequence"/>
</dbReference>
<feature type="region of interest" description="Disordered" evidence="5">
    <location>
        <begin position="42"/>
        <end position="79"/>
    </location>
</feature>
<dbReference type="FunFam" id="1.10.600.10:FF:000007">
    <property type="entry name" value="Isoprene synthase, chloroplastic"/>
    <property type="match status" value="1"/>
</dbReference>
<keyword evidence="4" id="KW-0456">Lyase</keyword>
<dbReference type="Pfam" id="PF01397">
    <property type="entry name" value="Terpene_synth"/>
    <property type="match status" value="1"/>
</dbReference>
<keyword evidence="2" id="KW-0479">Metal-binding</keyword>
<dbReference type="SUPFAM" id="SSF48576">
    <property type="entry name" value="Terpenoid synthases"/>
    <property type="match status" value="1"/>
</dbReference>
<dbReference type="Gene3D" id="1.10.600.10">
    <property type="entry name" value="Farnesyl Diphosphate Synthase"/>
    <property type="match status" value="1"/>
</dbReference>
<dbReference type="InterPro" id="IPR001906">
    <property type="entry name" value="Terpene_synth_N"/>
</dbReference>
<dbReference type="InterPro" id="IPR034741">
    <property type="entry name" value="Terpene_cyclase-like_1_C"/>
</dbReference>
<dbReference type="Pfam" id="PF03936">
    <property type="entry name" value="Terpene_synth_C"/>
    <property type="match status" value="1"/>
</dbReference>
<dbReference type="InterPro" id="IPR008930">
    <property type="entry name" value="Terpenoid_cyclase/PrenylTrfase"/>
</dbReference>
<proteinExistence type="predicted"/>
<keyword evidence="3" id="KW-0460">Magnesium</keyword>
<dbReference type="Gene3D" id="1.50.10.130">
    <property type="entry name" value="Terpene synthase, N-terminal domain"/>
    <property type="match status" value="1"/>
</dbReference>
<dbReference type="GO" id="GO:0000287">
    <property type="term" value="F:magnesium ion binding"/>
    <property type="evidence" value="ECO:0007669"/>
    <property type="project" value="InterPro"/>
</dbReference>
<keyword evidence="9" id="KW-1185">Reference proteome</keyword>